<dbReference type="InterPro" id="IPR044925">
    <property type="entry name" value="His-Me_finger_sf"/>
</dbReference>
<organism evidence="2 3">
    <name type="scientific">Planosporangium mesophilum</name>
    <dbReference type="NCBI Taxonomy" id="689768"/>
    <lineage>
        <taxon>Bacteria</taxon>
        <taxon>Bacillati</taxon>
        <taxon>Actinomycetota</taxon>
        <taxon>Actinomycetes</taxon>
        <taxon>Micromonosporales</taxon>
        <taxon>Micromonosporaceae</taxon>
        <taxon>Planosporangium</taxon>
    </lineage>
</organism>
<evidence type="ECO:0008006" key="4">
    <source>
        <dbReference type="Google" id="ProtNLM"/>
    </source>
</evidence>
<evidence type="ECO:0000256" key="1">
    <source>
        <dbReference type="SAM" id="MobiDB-lite"/>
    </source>
</evidence>
<dbReference type="AlphaFoldDB" id="A0A8J3TBR8"/>
<dbReference type="SUPFAM" id="SSF54060">
    <property type="entry name" value="His-Me finger endonucleases"/>
    <property type="match status" value="1"/>
</dbReference>
<accession>A0A8J3TBR8</accession>
<sequence length="155" mass="17423">MLADIKGLSKHFTEDSLRAYLAERSTRGDGGCLIIRGYGSRSGVHQKVAGRAWAHIAAYVVFVGGYDPDLDVAQSCGVKDCIEPTHLRQATRTETSRARRQRPVCRQGHPRELDDATGRYRRGCRVCNRDAQRRWRERQAEEVARARTGLRPSGT</sequence>
<gene>
    <name evidence="2" type="ORF">Pme01_20180</name>
</gene>
<proteinExistence type="predicted"/>
<name>A0A8J3TBR8_9ACTN</name>
<protein>
    <recommendedName>
        <fullName evidence="4">HNH endonuclease</fullName>
    </recommendedName>
</protein>
<evidence type="ECO:0000313" key="2">
    <source>
        <dbReference type="EMBL" id="GII22421.1"/>
    </source>
</evidence>
<evidence type="ECO:0000313" key="3">
    <source>
        <dbReference type="Proteomes" id="UP000599074"/>
    </source>
</evidence>
<keyword evidence="3" id="KW-1185">Reference proteome</keyword>
<reference evidence="2" key="1">
    <citation type="submission" date="2021-01" db="EMBL/GenBank/DDBJ databases">
        <title>Whole genome shotgun sequence of Planosporangium mesophilum NBRC 109066.</title>
        <authorList>
            <person name="Komaki H."/>
            <person name="Tamura T."/>
        </authorList>
    </citation>
    <scope>NUCLEOTIDE SEQUENCE</scope>
    <source>
        <strain evidence="2">NBRC 109066</strain>
    </source>
</reference>
<feature type="region of interest" description="Disordered" evidence="1">
    <location>
        <begin position="90"/>
        <end position="112"/>
    </location>
</feature>
<comment type="caution">
    <text evidence="2">The sequence shown here is derived from an EMBL/GenBank/DDBJ whole genome shotgun (WGS) entry which is preliminary data.</text>
</comment>
<dbReference type="EMBL" id="BOON01000018">
    <property type="protein sequence ID" value="GII22421.1"/>
    <property type="molecule type" value="Genomic_DNA"/>
</dbReference>
<dbReference type="Proteomes" id="UP000599074">
    <property type="component" value="Unassembled WGS sequence"/>
</dbReference>
<dbReference type="RefSeq" id="WP_168114444.1">
    <property type="nucleotide sequence ID" value="NZ_BOON01000018.1"/>
</dbReference>